<protein>
    <recommendedName>
        <fullName evidence="4">Secreted protein</fullName>
    </recommendedName>
</protein>
<gene>
    <name evidence="2" type="ORF">PUN28_001285</name>
</gene>
<name>A0AAW2H490_9HYME</name>
<keyword evidence="1" id="KW-1133">Transmembrane helix</keyword>
<keyword evidence="1" id="KW-0472">Membrane</keyword>
<keyword evidence="1" id="KW-0812">Transmembrane</keyword>
<sequence length="99" mass="11477">MHIFMVFVIFYRILIYFILFSFCVILCFAVIRQLPPPAFHTSEIVLRIEGPGDRKCRRVVAPGGRLYLYGSDLTVATAHHRGFTQKWSTPFLEMHRSTA</sequence>
<evidence type="ECO:0008006" key="4">
    <source>
        <dbReference type="Google" id="ProtNLM"/>
    </source>
</evidence>
<evidence type="ECO:0000256" key="1">
    <source>
        <dbReference type="SAM" id="Phobius"/>
    </source>
</evidence>
<dbReference type="Proteomes" id="UP001430953">
    <property type="component" value="Unassembled WGS sequence"/>
</dbReference>
<organism evidence="2 3">
    <name type="scientific">Cardiocondyla obscurior</name>
    <dbReference type="NCBI Taxonomy" id="286306"/>
    <lineage>
        <taxon>Eukaryota</taxon>
        <taxon>Metazoa</taxon>
        <taxon>Ecdysozoa</taxon>
        <taxon>Arthropoda</taxon>
        <taxon>Hexapoda</taxon>
        <taxon>Insecta</taxon>
        <taxon>Pterygota</taxon>
        <taxon>Neoptera</taxon>
        <taxon>Endopterygota</taxon>
        <taxon>Hymenoptera</taxon>
        <taxon>Apocrita</taxon>
        <taxon>Aculeata</taxon>
        <taxon>Formicoidea</taxon>
        <taxon>Formicidae</taxon>
        <taxon>Myrmicinae</taxon>
        <taxon>Cardiocondyla</taxon>
    </lineage>
</organism>
<keyword evidence="3" id="KW-1185">Reference proteome</keyword>
<dbReference type="AlphaFoldDB" id="A0AAW2H490"/>
<accession>A0AAW2H490</accession>
<evidence type="ECO:0000313" key="3">
    <source>
        <dbReference type="Proteomes" id="UP001430953"/>
    </source>
</evidence>
<dbReference type="EMBL" id="JADYXP020000001">
    <property type="protein sequence ID" value="KAL0134390.1"/>
    <property type="molecule type" value="Genomic_DNA"/>
</dbReference>
<proteinExistence type="predicted"/>
<feature type="transmembrane region" description="Helical" evidence="1">
    <location>
        <begin position="6"/>
        <end position="31"/>
    </location>
</feature>
<comment type="caution">
    <text evidence="2">The sequence shown here is derived from an EMBL/GenBank/DDBJ whole genome shotgun (WGS) entry which is preliminary data.</text>
</comment>
<evidence type="ECO:0000313" key="2">
    <source>
        <dbReference type="EMBL" id="KAL0134390.1"/>
    </source>
</evidence>
<reference evidence="2 3" key="1">
    <citation type="submission" date="2023-03" db="EMBL/GenBank/DDBJ databases">
        <title>High recombination rates correlate with genetic variation in Cardiocondyla obscurior ants.</title>
        <authorList>
            <person name="Errbii M."/>
        </authorList>
    </citation>
    <scope>NUCLEOTIDE SEQUENCE [LARGE SCALE GENOMIC DNA]</scope>
    <source>
        <strain evidence="2">Alpha-2009</strain>
        <tissue evidence="2">Whole body</tissue>
    </source>
</reference>